<feature type="chain" id="PRO_5020336710" evidence="2">
    <location>
        <begin position="19"/>
        <end position="98"/>
    </location>
</feature>
<keyword evidence="2" id="KW-0732">Signal</keyword>
<dbReference type="GO" id="GO:0016301">
    <property type="term" value="F:kinase activity"/>
    <property type="evidence" value="ECO:0007669"/>
    <property type="project" value="UniProtKB-KW"/>
</dbReference>
<dbReference type="InterPro" id="IPR019511">
    <property type="entry name" value="AKAP7_RI-RII-bd_dom"/>
</dbReference>
<evidence type="ECO:0000256" key="2">
    <source>
        <dbReference type="SAM" id="SignalP"/>
    </source>
</evidence>
<feature type="domain" description="A-kinase anchor protein 7 RI-RII subunit-binding" evidence="3">
    <location>
        <begin position="17"/>
        <end position="49"/>
    </location>
</feature>
<evidence type="ECO:0000313" key="5">
    <source>
        <dbReference type="Proteomes" id="UP000298787"/>
    </source>
</evidence>
<sequence length="98" mass="10904">MFCFVVLVVSRWASPSEPDEAELLRVSRRLVEDAVNRALQQYKQETFQNGGGPNATAVQPTGSTEDTATKKDTKANSTTDNRSDIIKRSLSSWHHLPD</sequence>
<evidence type="ECO:0000259" key="3">
    <source>
        <dbReference type="Pfam" id="PF10470"/>
    </source>
</evidence>
<reference evidence="4 5" key="1">
    <citation type="submission" date="2019-01" db="EMBL/GenBank/DDBJ databases">
        <title>Genome Assembly of Collichthys lucidus.</title>
        <authorList>
            <person name="Cai M."/>
            <person name="Xiao S."/>
        </authorList>
    </citation>
    <scope>NUCLEOTIDE SEQUENCE [LARGE SCALE GENOMIC DNA]</scope>
    <source>
        <strain evidence="4">JT15FE1705JMU</strain>
        <tissue evidence="4">Muscle</tissue>
    </source>
</reference>
<organism evidence="4 5">
    <name type="scientific">Collichthys lucidus</name>
    <name type="common">Big head croaker</name>
    <name type="synonym">Sciaena lucida</name>
    <dbReference type="NCBI Taxonomy" id="240159"/>
    <lineage>
        <taxon>Eukaryota</taxon>
        <taxon>Metazoa</taxon>
        <taxon>Chordata</taxon>
        <taxon>Craniata</taxon>
        <taxon>Vertebrata</taxon>
        <taxon>Euteleostomi</taxon>
        <taxon>Actinopterygii</taxon>
        <taxon>Neopterygii</taxon>
        <taxon>Teleostei</taxon>
        <taxon>Neoteleostei</taxon>
        <taxon>Acanthomorphata</taxon>
        <taxon>Eupercaria</taxon>
        <taxon>Sciaenidae</taxon>
        <taxon>Collichthys</taxon>
    </lineage>
</organism>
<feature type="region of interest" description="Disordered" evidence="1">
    <location>
        <begin position="44"/>
        <end position="98"/>
    </location>
</feature>
<proteinExistence type="predicted"/>
<dbReference type="EMBL" id="CM014086">
    <property type="protein sequence ID" value="TKS76043.1"/>
    <property type="molecule type" value="Genomic_DNA"/>
</dbReference>
<dbReference type="AlphaFoldDB" id="A0A4U5UMC2"/>
<gene>
    <name evidence="4" type="ORF">D9C73_009796</name>
</gene>
<keyword evidence="5" id="KW-1185">Reference proteome</keyword>
<evidence type="ECO:0000313" key="4">
    <source>
        <dbReference type="EMBL" id="TKS76043.1"/>
    </source>
</evidence>
<dbReference type="Pfam" id="PF10470">
    <property type="entry name" value="AKAP7_RIRII_bdg"/>
    <property type="match status" value="1"/>
</dbReference>
<accession>A0A4U5UMC2</accession>
<protein>
    <submittedName>
        <fullName evidence="4">A-kinase anchor protein 7 isoform gamma</fullName>
    </submittedName>
</protein>
<keyword evidence="4" id="KW-0808">Transferase</keyword>
<feature type="signal peptide" evidence="2">
    <location>
        <begin position="1"/>
        <end position="18"/>
    </location>
</feature>
<dbReference type="Proteomes" id="UP000298787">
    <property type="component" value="Chromosome 9"/>
</dbReference>
<evidence type="ECO:0000256" key="1">
    <source>
        <dbReference type="SAM" id="MobiDB-lite"/>
    </source>
</evidence>
<dbReference type="STRING" id="240159.A0A4U5UMC2"/>
<name>A0A4U5UMC2_COLLU</name>
<keyword evidence="4" id="KW-0418">Kinase</keyword>